<reference evidence="1 2" key="1">
    <citation type="submission" date="2023-07" db="EMBL/GenBank/DDBJ databases">
        <title>Sorghum-associated microbial communities from plants grown in Nebraska, USA.</title>
        <authorList>
            <person name="Schachtman D."/>
        </authorList>
    </citation>
    <scope>NUCLEOTIDE SEQUENCE [LARGE SCALE GENOMIC DNA]</scope>
    <source>
        <strain evidence="1 2">BE332</strain>
    </source>
</reference>
<evidence type="ECO:0000313" key="1">
    <source>
        <dbReference type="EMBL" id="MDQ0375934.1"/>
    </source>
</evidence>
<keyword evidence="2" id="KW-1185">Reference proteome</keyword>
<keyword evidence="1" id="KW-0808">Transferase</keyword>
<proteinExistence type="predicted"/>
<dbReference type="RefSeq" id="WP_307494715.1">
    <property type="nucleotide sequence ID" value="NZ_JAUSVB010000007.1"/>
</dbReference>
<evidence type="ECO:0000313" key="2">
    <source>
        <dbReference type="Proteomes" id="UP001239626"/>
    </source>
</evidence>
<organism evidence="1 2">
    <name type="scientific">Cellulomonas humilata</name>
    <dbReference type="NCBI Taxonomy" id="144055"/>
    <lineage>
        <taxon>Bacteria</taxon>
        <taxon>Bacillati</taxon>
        <taxon>Actinomycetota</taxon>
        <taxon>Actinomycetes</taxon>
        <taxon>Micrococcales</taxon>
        <taxon>Cellulomonadaceae</taxon>
        <taxon>Cellulomonas</taxon>
    </lineage>
</organism>
<dbReference type="EMBL" id="JAUSVB010000007">
    <property type="protein sequence ID" value="MDQ0375934.1"/>
    <property type="molecule type" value="Genomic_DNA"/>
</dbReference>
<protein>
    <submittedName>
        <fullName evidence="1">Shikimate kinase</fullName>
    </submittedName>
</protein>
<dbReference type="GO" id="GO:0016301">
    <property type="term" value="F:kinase activity"/>
    <property type="evidence" value="ECO:0007669"/>
    <property type="project" value="UniProtKB-KW"/>
</dbReference>
<comment type="caution">
    <text evidence="1">The sequence shown here is derived from an EMBL/GenBank/DDBJ whole genome shotgun (WGS) entry which is preliminary data.</text>
</comment>
<dbReference type="Proteomes" id="UP001239626">
    <property type="component" value="Unassembled WGS sequence"/>
</dbReference>
<sequence length="148" mass="16354">MSRVLVTGMSGAGKSTLLDELSRRGHRTVDTDHDGWVTAAGVWDEPRMTRLLATENEVVISGTVENQGHFYDRFEHVILLTAPLDVLLARVATRTTNPYGSTPEERAEIAEYVRTVEPLLRRGATLVLDGRRPLDELADVVEALLTTS</sequence>
<dbReference type="SUPFAM" id="SSF52540">
    <property type="entry name" value="P-loop containing nucleoside triphosphate hydrolases"/>
    <property type="match status" value="1"/>
</dbReference>
<dbReference type="InterPro" id="IPR027417">
    <property type="entry name" value="P-loop_NTPase"/>
</dbReference>
<keyword evidence="1" id="KW-0418">Kinase</keyword>
<gene>
    <name evidence="1" type="ORF">J2X26_004277</name>
</gene>
<dbReference type="Gene3D" id="3.40.50.300">
    <property type="entry name" value="P-loop containing nucleotide triphosphate hydrolases"/>
    <property type="match status" value="1"/>
</dbReference>
<dbReference type="Pfam" id="PF13238">
    <property type="entry name" value="AAA_18"/>
    <property type="match status" value="1"/>
</dbReference>
<accession>A0ABU0EKW4</accession>
<name>A0ABU0EKW4_9CELL</name>